<dbReference type="SMART" id="SM00645">
    <property type="entry name" value="Pept_C1"/>
    <property type="match status" value="1"/>
</dbReference>
<evidence type="ECO:0000313" key="7">
    <source>
        <dbReference type="Proteomes" id="UP001205105"/>
    </source>
</evidence>
<dbReference type="EMBL" id="JADXDR010000161">
    <property type="protein sequence ID" value="KAI7837182.1"/>
    <property type="molecule type" value="Genomic_DNA"/>
</dbReference>
<evidence type="ECO:0000256" key="2">
    <source>
        <dbReference type="ARBA" id="ARBA00023157"/>
    </source>
</evidence>
<dbReference type="GO" id="GO:0008234">
    <property type="term" value="F:cysteine-type peptidase activity"/>
    <property type="evidence" value="ECO:0007669"/>
    <property type="project" value="InterPro"/>
</dbReference>
<accession>A0AAD5DFP6</accession>
<name>A0AAD5DFP6_9CHLO</name>
<dbReference type="SMART" id="SM00848">
    <property type="entry name" value="Inhibitor_I29"/>
    <property type="match status" value="1"/>
</dbReference>
<dbReference type="InterPro" id="IPR000668">
    <property type="entry name" value="Peptidase_C1A_C"/>
</dbReference>
<feature type="region of interest" description="Disordered" evidence="3">
    <location>
        <begin position="46"/>
        <end position="118"/>
    </location>
</feature>
<protein>
    <submittedName>
        <fullName evidence="6">Uncharacterized protein</fullName>
    </submittedName>
</protein>
<dbReference type="Gene3D" id="3.90.70.10">
    <property type="entry name" value="Cysteine proteinases"/>
    <property type="match status" value="1"/>
</dbReference>
<dbReference type="CDD" id="cd02248">
    <property type="entry name" value="Peptidase_C1A"/>
    <property type="match status" value="1"/>
</dbReference>
<comment type="caution">
    <text evidence="6">The sequence shown here is derived from an EMBL/GenBank/DDBJ whole genome shotgun (WGS) entry which is preliminary data.</text>
</comment>
<dbReference type="InterPro" id="IPR025661">
    <property type="entry name" value="Pept_asp_AS"/>
</dbReference>
<organism evidence="6 7">
    <name type="scientific">Chlorella ohadii</name>
    <dbReference type="NCBI Taxonomy" id="2649997"/>
    <lineage>
        <taxon>Eukaryota</taxon>
        <taxon>Viridiplantae</taxon>
        <taxon>Chlorophyta</taxon>
        <taxon>core chlorophytes</taxon>
        <taxon>Trebouxiophyceae</taxon>
        <taxon>Chlorellales</taxon>
        <taxon>Chlorellaceae</taxon>
        <taxon>Chlorella clade</taxon>
        <taxon>Chlorella</taxon>
    </lineage>
</organism>
<evidence type="ECO:0000259" key="4">
    <source>
        <dbReference type="SMART" id="SM00645"/>
    </source>
</evidence>
<dbReference type="SUPFAM" id="SSF54001">
    <property type="entry name" value="Cysteine proteinases"/>
    <property type="match status" value="1"/>
</dbReference>
<dbReference type="Proteomes" id="UP001205105">
    <property type="component" value="Unassembled WGS sequence"/>
</dbReference>
<dbReference type="InterPro" id="IPR025660">
    <property type="entry name" value="Pept_his_AS"/>
</dbReference>
<evidence type="ECO:0000256" key="1">
    <source>
        <dbReference type="ARBA" id="ARBA00008455"/>
    </source>
</evidence>
<dbReference type="Pfam" id="PF00112">
    <property type="entry name" value="Peptidase_C1"/>
    <property type="match status" value="1"/>
</dbReference>
<sequence length="620" mass="64586">MCSYIESFVKAANQVGVGACVTAAVLNSTGAVQAWAQYHTLAPGPPAANMSSGDNSSSGGGGSGGGGSSGSSGSGGDGGSPGNSSSGDSPGGSSGSSGGSPGNSSSGELPPGDVESDWALSFDPVRCSTYTQEGQWVDDTQAWAGQGGTEVQEAAAQDLGLLICESPASVSGEALYAAFEQGGVAAEVAVAALLGYECPPGAVGDFDVAFNAFTSQPALYDAATAFRVANNFAAAADAVGVGACVSMAVLDAQGSLLKQVQTDPAVAFQEFAQSHNKAYLGDAAEYGRRRAAFEANVAKIVAHNARADATFTLGLNPHADLTTEEFKQHYFGARPADLFALRQSDEVIEALELQKHPKPSGPPSDPFPYSQEVFGSLHVGGAPCGCCYAFGGIAGVEAANTLYTGQRTTLSEQEIVSCDEYDYGCDGGDFRNVYRWVIRNGISADADWPYEAEVTACHHKRIKRARAVTVQGLVEVPRHNESALLQAVAHTPTVAAICCGEFLDQWHLYKSGIMGDSVQCTRPLDHSVLVAGYGTDEATGEQYWLIKNSWGSAWGEGGYVRLKRNQTLDRDGQAGLATFPAYVYKNQDNPGQARKLDVGSTTASTLQGWFSGWHAWLGSY</sequence>
<keyword evidence="7" id="KW-1185">Reference proteome</keyword>
<dbReference type="Pfam" id="PF08246">
    <property type="entry name" value="Inhibitor_I29"/>
    <property type="match status" value="1"/>
</dbReference>
<reference evidence="6" key="1">
    <citation type="submission" date="2020-11" db="EMBL/GenBank/DDBJ databases">
        <title>Chlorella ohadii genome sequencing and assembly.</title>
        <authorList>
            <person name="Murik O."/>
            <person name="Treves H."/>
            <person name="Kedem I."/>
            <person name="Shotland Y."/>
            <person name="Kaplan A."/>
        </authorList>
    </citation>
    <scope>NUCLEOTIDE SEQUENCE</scope>
    <source>
        <strain evidence="6">1</strain>
    </source>
</reference>
<proteinExistence type="inferred from homology"/>
<feature type="compositionally biased region" description="Gly residues" evidence="3">
    <location>
        <begin position="89"/>
        <end position="101"/>
    </location>
</feature>
<dbReference type="AlphaFoldDB" id="A0AAD5DFP6"/>
<dbReference type="InterPro" id="IPR013201">
    <property type="entry name" value="Prot_inhib_I29"/>
</dbReference>
<evidence type="ECO:0000256" key="3">
    <source>
        <dbReference type="SAM" id="MobiDB-lite"/>
    </source>
</evidence>
<dbReference type="InterPro" id="IPR038765">
    <property type="entry name" value="Papain-like_cys_pep_sf"/>
</dbReference>
<feature type="domain" description="Cathepsin propeptide inhibitor" evidence="5">
    <location>
        <begin position="268"/>
        <end position="326"/>
    </location>
</feature>
<comment type="similarity">
    <text evidence="1">Belongs to the peptidase C1 family.</text>
</comment>
<dbReference type="PROSITE" id="PS00639">
    <property type="entry name" value="THIOL_PROTEASE_HIS"/>
    <property type="match status" value="1"/>
</dbReference>
<keyword evidence="2" id="KW-1015">Disulfide bond</keyword>
<dbReference type="GO" id="GO:0006508">
    <property type="term" value="P:proteolysis"/>
    <property type="evidence" value="ECO:0007669"/>
    <property type="project" value="InterPro"/>
</dbReference>
<evidence type="ECO:0000259" key="5">
    <source>
        <dbReference type="SMART" id="SM00848"/>
    </source>
</evidence>
<dbReference type="PANTHER" id="PTHR12411">
    <property type="entry name" value="CYSTEINE PROTEASE FAMILY C1-RELATED"/>
    <property type="match status" value="1"/>
</dbReference>
<dbReference type="InterPro" id="IPR013128">
    <property type="entry name" value="Peptidase_C1A"/>
</dbReference>
<feature type="compositionally biased region" description="Gly residues" evidence="3">
    <location>
        <begin position="58"/>
        <end position="81"/>
    </location>
</feature>
<gene>
    <name evidence="6" type="ORF">COHA_008975</name>
</gene>
<dbReference type="PROSITE" id="PS00640">
    <property type="entry name" value="THIOL_PROTEASE_ASN"/>
    <property type="match status" value="1"/>
</dbReference>
<dbReference type="InterPro" id="IPR039417">
    <property type="entry name" value="Peptidase_C1A_papain-like"/>
</dbReference>
<feature type="domain" description="Peptidase C1A papain C-terminal" evidence="4">
    <location>
        <begin position="367"/>
        <end position="584"/>
    </location>
</feature>
<evidence type="ECO:0000313" key="6">
    <source>
        <dbReference type="EMBL" id="KAI7837182.1"/>
    </source>
</evidence>